<dbReference type="OrthoDB" id="74764at2759"/>
<name>A0A1Y2FNM5_PROLT</name>
<dbReference type="Pfam" id="PF01822">
    <property type="entry name" value="WSC"/>
    <property type="match status" value="3"/>
</dbReference>
<feature type="domain" description="WSC" evidence="3">
    <location>
        <begin position="490"/>
        <end position="580"/>
    </location>
</feature>
<dbReference type="InterPro" id="IPR018535">
    <property type="entry name" value="DUF1996"/>
</dbReference>
<dbReference type="AlphaFoldDB" id="A0A1Y2FNM5"/>
<feature type="compositionally biased region" description="Low complexity" evidence="1">
    <location>
        <begin position="705"/>
        <end position="724"/>
    </location>
</feature>
<dbReference type="Pfam" id="PF09362">
    <property type="entry name" value="DUF1996"/>
    <property type="match status" value="1"/>
</dbReference>
<evidence type="ECO:0000313" key="4">
    <source>
        <dbReference type="EMBL" id="ORY85568.1"/>
    </source>
</evidence>
<reference evidence="4 5" key="1">
    <citation type="submission" date="2016-07" db="EMBL/GenBank/DDBJ databases">
        <title>Pervasive Adenine N6-methylation of Active Genes in Fungi.</title>
        <authorList>
            <consortium name="DOE Joint Genome Institute"/>
            <person name="Mondo S.J."/>
            <person name="Dannebaum R.O."/>
            <person name="Kuo R.C."/>
            <person name="Labutti K."/>
            <person name="Haridas S."/>
            <person name="Kuo A."/>
            <person name="Salamov A."/>
            <person name="Ahrendt S.R."/>
            <person name="Lipzen A."/>
            <person name="Sullivan W."/>
            <person name="Andreopoulos W.B."/>
            <person name="Clum A."/>
            <person name="Lindquist E."/>
            <person name="Daum C."/>
            <person name="Ramamoorthy G.K."/>
            <person name="Gryganskyi A."/>
            <person name="Culley D."/>
            <person name="Magnuson J.K."/>
            <person name="James T.Y."/>
            <person name="O'Malley M.A."/>
            <person name="Stajich J.E."/>
            <person name="Spatafora J.W."/>
            <person name="Visel A."/>
            <person name="Grigoriev I.V."/>
        </authorList>
    </citation>
    <scope>NUCLEOTIDE SEQUENCE [LARGE SCALE GENOMIC DNA]</scope>
    <source>
        <strain evidence="4 5">12-1054</strain>
    </source>
</reference>
<feature type="domain" description="WSC" evidence="3">
    <location>
        <begin position="368"/>
        <end position="458"/>
    </location>
</feature>
<dbReference type="RefSeq" id="XP_040727050.1">
    <property type="nucleotide sequence ID" value="XM_040868769.1"/>
</dbReference>
<protein>
    <recommendedName>
        <fullName evidence="3">WSC domain-containing protein</fullName>
    </recommendedName>
</protein>
<keyword evidence="5" id="KW-1185">Reference proteome</keyword>
<feature type="domain" description="WSC" evidence="3">
    <location>
        <begin position="587"/>
        <end position="676"/>
    </location>
</feature>
<proteinExistence type="predicted"/>
<accession>A0A1Y2FNM5</accession>
<feature type="signal peptide" evidence="2">
    <location>
        <begin position="1"/>
        <end position="19"/>
    </location>
</feature>
<dbReference type="PANTHER" id="PTHR43662">
    <property type="match status" value="1"/>
</dbReference>
<organism evidence="4 5">
    <name type="scientific">Protomyces lactucae-debilis</name>
    <dbReference type="NCBI Taxonomy" id="2754530"/>
    <lineage>
        <taxon>Eukaryota</taxon>
        <taxon>Fungi</taxon>
        <taxon>Dikarya</taxon>
        <taxon>Ascomycota</taxon>
        <taxon>Taphrinomycotina</taxon>
        <taxon>Taphrinomycetes</taxon>
        <taxon>Taphrinales</taxon>
        <taxon>Protomycetaceae</taxon>
        <taxon>Protomyces</taxon>
    </lineage>
</organism>
<keyword evidence="2" id="KW-0732">Signal</keyword>
<gene>
    <name evidence="4" type="ORF">BCR37DRAFT_377247</name>
</gene>
<evidence type="ECO:0000259" key="3">
    <source>
        <dbReference type="PROSITE" id="PS51212"/>
    </source>
</evidence>
<sequence length="830" mass="87687">MKTTISAAVLLACIDSCAAFWRMGCSNPSIIERVDPIVNPGGVAGHVHNFAGASGIGPNADFQSLRASDCTSCPIVEDLSAYWTPMLYYRDQNNTVQPVANGGTTVYYLQRGGGPLKAFPAGFKMLAGNPNLRSYDGSKREQQAINYVCLDYGKGSSSSDGLPTKNCPDGLRAQIIFPSCWDGVNLDSPDHKSHVAYPTGIANGQCDDPKYPVRLVTIFYEVFYNVGDFAGQWWSDKSPFVLAQGDPTGYGLHGDFMNGWDVKVLQTAIDTCNDNSGSMEKCQAFSLKYPADGSSQCHKSPSVNEQVMGKLKKLPGCNPIWDGTGVKPACDAEPTPQLWTNTTGYYGWVTPTGYNSTDGREIVQKYKNWNYLGCYQERDARVFPKRFTPGDLTVGKCLDICQGAGYPFGGMEYSGECWCGPSLNNAQKIDMQRCYMLCSGNSSQYCGGSMALSTYQLAPLDTTSARPASPSSSAAGFVKNPALSPQVAGQYSYVGCYQDGVPRTLPSRLWAGDGSVSACAKAALDQLFPYMGQEYGGECWASDVAPTAALRPDSECSFGCKGNSSEQCGGSVRLQTYKAALPSSSGDMTYAGCFTDSANRTLSKRVRDVNTPQQCISQCSTWGYNYAGLENGYECWCDMSLQNGGKVTAEKECGMGCRDNKSKCGGGWRLSLYAAKGASVQSVSSVVASSSAITPAAGVLAQQRTSTTSSSSKATTSSTKLATTTTTLKPSSTSVISTTSAAANLAAQNFAVARVATMASSATLVTLKTSSSSSSTTSRSSSPSSTISSSKSSSSSSSSASSRTGTPLVALGGARMLAIMTKAPAVRPVA</sequence>
<evidence type="ECO:0000256" key="2">
    <source>
        <dbReference type="SAM" id="SignalP"/>
    </source>
</evidence>
<dbReference type="OMA" id="NMKCAGD"/>
<evidence type="ECO:0000256" key="1">
    <source>
        <dbReference type="SAM" id="MobiDB-lite"/>
    </source>
</evidence>
<dbReference type="GeneID" id="63785368"/>
<dbReference type="STRING" id="56484.A0A1Y2FNM5"/>
<feature type="chain" id="PRO_5012169300" description="WSC domain-containing protein" evidence="2">
    <location>
        <begin position="20"/>
        <end position="830"/>
    </location>
</feature>
<dbReference type="PROSITE" id="PS51212">
    <property type="entry name" value="WSC"/>
    <property type="match status" value="3"/>
</dbReference>
<dbReference type="Proteomes" id="UP000193685">
    <property type="component" value="Unassembled WGS sequence"/>
</dbReference>
<dbReference type="EMBL" id="MCFI01000004">
    <property type="protein sequence ID" value="ORY85568.1"/>
    <property type="molecule type" value="Genomic_DNA"/>
</dbReference>
<comment type="caution">
    <text evidence="4">The sequence shown here is derived from an EMBL/GenBank/DDBJ whole genome shotgun (WGS) entry which is preliminary data.</text>
</comment>
<feature type="region of interest" description="Disordered" evidence="1">
    <location>
        <begin position="769"/>
        <end position="806"/>
    </location>
</feature>
<dbReference type="PANTHER" id="PTHR43662:SF3">
    <property type="entry name" value="DOMAIN PROTEIN, PUTATIVE (AFU_ORTHOLOGUE AFUA_6G11970)-RELATED"/>
    <property type="match status" value="1"/>
</dbReference>
<feature type="region of interest" description="Disordered" evidence="1">
    <location>
        <begin position="699"/>
        <end position="724"/>
    </location>
</feature>
<dbReference type="SMART" id="SM00321">
    <property type="entry name" value="WSC"/>
    <property type="match status" value="3"/>
</dbReference>
<feature type="compositionally biased region" description="Low complexity" evidence="1">
    <location>
        <begin position="769"/>
        <end position="804"/>
    </location>
</feature>
<dbReference type="InterPro" id="IPR002889">
    <property type="entry name" value="WSC_carb-bd"/>
</dbReference>
<evidence type="ECO:0000313" key="5">
    <source>
        <dbReference type="Proteomes" id="UP000193685"/>
    </source>
</evidence>